<comment type="function">
    <text evidence="3">Required for formate dehydrogenase (FDH) activity. Acts as a sulfur carrier protein that transfers sulfur from IscS to the molybdenum cofactor prior to its insertion into FDH.</text>
</comment>
<dbReference type="HAMAP" id="MF_00187">
    <property type="entry name" value="FdhD"/>
    <property type="match status" value="1"/>
</dbReference>
<protein>
    <recommendedName>
        <fullName evidence="3">Sulfur carrier protein FdhD</fullName>
    </recommendedName>
</protein>
<dbReference type="AlphaFoldDB" id="A0A1D7TX46"/>
<dbReference type="GO" id="GO:0005737">
    <property type="term" value="C:cytoplasm"/>
    <property type="evidence" value="ECO:0007669"/>
    <property type="project" value="UniProtKB-SubCell"/>
</dbReference>
<dbReference type="PANTHER" id="PTHR30592">
    <property type="entry name" value="FORMATE DEHYDROGENASE"/>
    <property type="match status" value="1"/>
</dbReference>
<dbReference type="NCBIfam" id="TIGR00129">
    <property type="entry name" value="fdhD_narQ"/>
    <property type="match status" value="1"/>
</dbReference>
<comment type="subcellular location">
    <subcellularLocation>
        <location evidence="3">Cytoplasm</location>
    </subcellularLocation>
</comment>
<dbReference type="PANTHER" id="PTHR30592:SF1">
    <property type="entry name" value="SULFUR CARRIER PROTEIN FDHD"/>
    <property type="match status" value="1"/>
</dbReference>
<dbReference type="PIRSF" id="PIRSF015626">
    <property type="entry name" value="FdhD"/>
    <property type="match status" value="1"/>
</dbReference>
<name>A0A1D7TX46_9HYPH</name>
<sequence length="280" mass="29265">MPRNSPPAQPPASCAVPAEPVRFDGGGGLAVSAEVAVEAPVSIVYGNLPYAVMMATPSDLEDFVAGFSLTEGIVTGIDEIRGITIQPQPDGILVTVDLAPGRFREHLARRRNLSGRTSCGLCGVETLAELPMARAGAREGKPIARSTIHAALASLERHQPLNRLTHAVHAAVWCDASGVILAAREDVGRHNALDKLIGARLRAGHEASSGFVLVTSRASFEMVEKAAIFGAGTLVSISAPTSLAIERAKRLGLNLVCVARDDGCIVFAGALAPELETQAR</sequence>
<dbReference type="InterPro" id="IPR003786">
    <property type="entry name" value="FdhD"/>
</dbReference>
<dbReference type="Gene3D" id="3.10.20.10">
    <property type="match status" value="1"/>
</dbReference>
<evidence type="ECO:0000256" key="2">
    <source>
        <dbReference type="ARBA" id="ARBA00023150"/>
    </source>
</evidence>
<comment type="caution">
    <text evidence="3">Lacks conserved residue(s) required for the propagation of feature annotation.</text>
</comment>
<dbReference type="SUPFAM" id="SSF53927">
    <property type="entry name" value="Cytidine deaminase-like"/>
    <property type="match status" value="1"/>
</dbReference>
<organism evidence="4 5">
    <name type="scientific">Bosea vaviloviae</name>
    <dbReference type="NCBI Taxonomy" id="1526658"/>
    <lineage>
        <taxon>Bacteria</taxon>
        <taxon>Pseudomonadati</taxon>
        <taxon>Pseudomonadota</taxon>
        <taxon>Alphaproteobacteria</taxon>
        <taxon>Hyphomicrobiales</taxon>
        <taxon>Boseaceae</taxon>
        <taxon>Bosea</taxon>
    </lineage>
</organism>
<dbReference type="InterPro" id="IPR016193">
    <property type="entry name" value="Cytidine_deaminase-like"/>
</dbReference>
<dbReference type="GO" id="GO:0097163">
    <property type="term" value="F:sulfur carrier activity"/>
    <property type="evidence" value="ECO:0007669"/>
    <property type="project" value="UniProtKB-UniRule"/>
</dbReference>
<dbReference type="GO" id="GO:0006777">
    <property type="term" value="P:Mo-molybdopterin cofactor biosynthetic process"/>
    <property type="evidence" value="ECO:0007669"/>
    <property type="project" value="UniProtKB-UniRule"/>
</dbReference>
<dbReference type="GO" id="GO:0016783">
    <property type="term" value="F:sulfurtransferase activity"/>
    <property type="evidence" value="ECO:0007669"/>
    <property type="project" value="InterPro"/>
</dbReference>
<gene>
    <name evidence="3" type="primary">fdhD</name>
    <name evidence="4" type="ORF">BHK69_03640</name>
</gene>
<keyword evidence="2 3" id="KW-0501">Molybdenum cofactor biosynthesis</keyword>
<reference evidence="4 5" key="1">
    <citation type="journal article" date="2015" name="Antonie Van Leeuwenhoek">
        <title>Bosea vaviloviae sp. nov., a new species of slow-growing rhizobia isolated from nodules of the relict species Vavilovia formosa (Stev.) Fed.</title>
        <authorList>
            <person name="Safronova V.I."/>
            <person name="Kuznetsova I.G."/>
            <person name="Sazanova A.L."/>
            <person name="Kimeklis A.K."/>
            <person name="Belimov A.A."/>
            <person name="Andronov E.E."/>
            <person name="Pinaev A.G."/>
            <person name="Chizhevskaya E.P."/>
            <person name="Pukhaev A.R."/>
            <person name="Popov K.P."/>
            <person name="Willems A."/>
            <person name="Tikhonovich I.A."/>
        </authorList>
    </citation>
    <scope>NUCLEOTIDE SEQUENCE [LARGE SCALE GENOMIC DNA]</scope>
    <source>
        <strain evidence="4 5">Vaf18</strain>
    </source>
</reference>
<dbReference type="RefSeq" id="WP_069688917.1">
    <property type="nucleotide sequence ID" value="NZ_CP017147.1"/>
</dbReference>
<comment type="similarity">
    <text evidence="3">Belongs to the FdhD family.</text>
</comment>
<evidence type="ECO:0000313" key="4">
    <source>
        <dbReference type="EMBL" id="AOO79695.1"/>
    </source>
</evidence>
<evidence type="ECO:0000313" key="5">
    <source>
        <dbReference type="Proteomes" id="UP000094969"/>
    </source>
</evidence>
<dbReference type="OrthoDB" id="3197277at2"/>
<dbReference type="STRING" id="1526658.BHK69_03640"/>
<keyword evidence="1 3" id="KW-0963">Cytoplasm</keyword>
<dbReference type="Gene3D" id="3.40.140.10">
    <property type="entry name" value="Cytidine Deaminase, domain 2"/>
    <property type="match status" value="1"/>
</dbReference>
<feature type="active site" description="Cysteine persulfide intermediate" evidence="3">
    <location>
        <position position="119"/>
    </location>
</feature>
<keyword evidence="5" id="KW-1185">Reference proteome</keyword>
<dbReference type="Pfam" id="PF02634">
    <property type="entry name" value="FdhD-NarQ"/>
    <property type="match status" value="1"/>
</dbReference>
<dbReference type="EMBL" id="CP017147">
    <property type="protein sequence ID" value="AOO79695.1"/>
    <property type="molecule type" value="Genomic_DNA"/>
</dbReference>
<proteinExistence type="inferred from homology"/>
<dbReference type="KEGG" id="bvv:BHK69_03640"/>
<dbReference type="Proteomes" id="UP000094969">
    <property type="component" value="Chromosome"/>
</dbReference>
<evidence type="ECO:0000256" key="3">
    <source>
        <dbReference type="HAMAP-Rule" id="MF_00187"/>
    </source>
</evidence>
<evidence type="ECO:0000256" key="1">
    <source>
        <dbReference type="ARBA" id="ARBA00022490"/>
    </source>
</evidence>
<accession>A0A1D7TX46</accession>